<accession>A0A5S6QRK1</accession>
<feature type="compositionally biased region" description="Pro residues" evidence="1">
    <location>
        <begin position="76"/>
        <end position="86"/>
    </location>
</feature>
<dbReference type="Proteomes" id="UP000046395">
    <property type="component" value="Unassembled WGS sequence"/>
</dbReference>
<name>A0A5S6QRK1_TRIMR</name>
<feature type="signal peptide" evidence="2">
    <location>
        <begin position="1"/>
        <end position="18"/>
    </location>
</feature>
<protein>
    <submittedName>
        <fullName evidence="4">Uncharacterized protein</fullName>
    </submittedName>
</protein>
<evidence type="ECO:0000313" key="3">
    <source>
        <dbReference type="Proteomes" id="UP000046395"/>
    </source>
</evidence>
<keyword evidence="2" id="KW-0732">Signal</keyword>
<organism evidence="3 4">
    <name type="scientific">Trichuris muris</name>
    <name type="common">Mouse whipworm</name>
    <dbReference type="NCBI Taxonomy" id="70415"/>
    <lineage>
        <taxon>Eukaryota</taxon>
        <taxon>Metazoa</taxon>
        <taxon>Ecdysozoa</taxon>
        <taxon>Nematoda</taxon>
        <taxon>Enoplea</taxon>
        <taxon>Dorylaimia</taxon>
        <taxon>Trichinellida</taxon>
        <taxon>Trichuridae</taxon>
        <taxon>Trichuris</taxon>
    </lineage>
</organism>
<evidence type="ECO:0000256" key="1">
    <source>
        <dbReference type="SAM" id="MobiDB-lite"/>
    </source>
</evidence>
<sequence length="86" mass="10310">MHVLPFVLLFVLVTVCSSSFDPDLPPYVEEGHVIEKRQREPRRRPLAPRRQMKGQRQPIRPSRRRPHQSYTNPYPHQEPPFRPPDY</sequence>
<dbReference type="WBParaSite" id="TMUE_2000009981.1">
    <property type="protein sequence ID" value="TMUE_2000009981.1"/>
    <property type="gene ID" value="WBGene00294469"/>
</dbReference>
<keyword evidence="3" id="KW-1185">Reference proteome</keyword>
<feature type="compositionally biased region" description="Basic residues" evidence="1">
    <location>
        <begin position="39"/>
        <end position="53"/>
    </location>
</feature>
<evidence type="ECO:0000313" key="4">
    <source>
        <dbReference type="WBParaSite" id="TMUE_2000009981.1"/>
    </source>
</evidence>
<reference evidence="4" key="1">
    <citation type="submission" date="2019-12" db="UniProtKB">
        <authorList>
            <consortium name="WormBaseParasite"/>
        </authorList>
    </citation>
    <scope>IDENTIFICATION</scope>
</reference>
<feature type="region of interest" description="Disordered" evidence="1">
    <location>
        <begin position="20"/>
        <end position="86"/>
    </location>
</feature>
<proteinExistence type="predicted"/>
<feature type="compositionally biased region" description="Basic and acidic residues" evidence="1">
    <location>
        <begin position="29"/>
        <end position="38"/>
    </location>
</feature>
<evidence type="ECO:0000256" key="2">
    <source>
        <dbReference type="SAM" id="SignalP"/>
    </source>
</evidence>
<dbReference type="AlphaFoldDB" id="A0A5S6QRK1"/>
<feature type="chain" id="PRO_5024418938" evidence="2">
    <location>
        <begin position="19"/>
        <end position="86"/>
    </location>
</feature>